<dbReference type="EMBL" id="MKKU01000210">
    <property type="protein sequence ID" value="RNF19298.1"/>
    <property type="molecule type" value="Genomic_DNA"/>
</dbReference>
<evidence type="ECO:0000256" key="7">
    <source>
        <dbReference type="ARBA" id="ARBA00048859"/>
    </source>
</evidence>
<evidence type="ECO:0000259" key="9">
    <source>
        <dbReference type="Pfam" id="PF00185"/>
    </source>
</evidence>
<name>A0A3R7PG46_9TRYP</name>
<evidence type="ECO:0000256" key="2">
    <source>
        <dbReference type="ARBA" id="ARBA00008896"/>
    </source>
</evidence>
<feature type="domain" description="Aspartate/ornithine carbamoyltransferase carbamoyl-P binding" evidence="10">
    <location>
        <begin position="100"/>
        <end position="240"/>
    </location>
</feature>
<dbReference type="PANTHER" id="PTHR45753">
    <property type="entry name" value="ORNITHINE CARBAMOYLTRANSFERASE, MITOCHONDRIAL"/>
    <property type="match status" value="1"/>
</dbReference>
<sequence length="414" mass="45108">MELASAAAGDRGRGAEVCFVWVARERGVGRQQEKRGRSQVCSCLSWRPVAHSFPSPLLPTPHSEATSIAYAEGGEINIFNPISLLVSMAELQPVASLRGKSITSAEQFTRADIDALLRLAGAMQRRVEGGEVLNLLQGRIMTPLFFEDSSRTFSSFCAAMIRLGGSVVNFKVETSSISKGETLTDTIRALDSYSDVLVMRHPRQDAVHEALSVAQHPIMNAGNGAGEHPTQALLDTLTIHAELGCVDGVTVALIGDLKMGRTVHSLLKLLVRNFSLKCVFLVAPDALQMPQDVLDSLQQEIAATGVVIRRTHALTEEVMRQSDVLYATRLQKERFAASAGDDAAAMQSFAAAKANITIDAARMQLAKPKMIVMHPLPRNDELSTAVDTDPRAAYFRQMRYGMFMRMALLWSVLA</sequence>
<dbReference type="RefSeq" id="XP_029228789.1">
    <property type="nucleotide sequence ID" value="XM_029371145.1"/>
</dbReference>
<dbReference type="PANTHER" id="PTHR45753:SF6">
    <property type="entry name" value="ASPARTATE CARBAMOYLTRANSFERASE"/>
    <property type="match status" value="1"/>
</dbReference>
<dbReference type="Proteomes" id="UP000284403">
    <property type="component" value="Unassembled WGS sequence"/>
</dbReference>
<comment type="similarity">
    <text evidence="2">Belongs to the aspartate/ornithine carbamoyltransferase superfamily. ATCase family.</text>
</comment>
<proteinExistence type="inferred from homology"/>
<evidence type="ECO:0000256" key="5">
    <source>
        <dbReference type="ARBA" id="ARBA00022975"/>
    </source>
</evidence>
<evidence type="ECO:0000256" key="4">
    <source>
        <dbReference type="ARBA" id="ARBA00022679"/>
    </source>
</evidence>
<evidence type="ECO:0000256" key="8">
    <source>
        <dbReference type="RuleBase" id="RU003634"/>
    </source>
</evidence>
<evidence type="ECO:0000313" key="11">
    <source>
        <dbReference type="EMBL" id="RNF19298.1"/>
    </source>
</evidence>
<comment type="pathway">
    <text evidence="1">Pyrimidine metabolism; UMP biosynthesis via de novo pathway; (S)-dihydroorotate from bicarbonate: step 2/3.</text>
</comment>
<dbReference type="GO" id="GO:0004070">
    <property type="term" value="F:aspartate carbamoyltransferase activity"/>
    <property type="evidence" value="ECO:0007669"/>
    <property type="project" value="UniProtKB-EC"/>
</dbReference>
<dbReference type="Pfam" id="PF02729">
    <property type="entry name" value="OTCace_N"/>
    <property type="match status" value="1"/>
</dbReference>
<dbReference type="FunFam" id="3.40.50.1370:FF:000002">
    <property type="entry name" value="Aspartate carbamoyltransferase 2"/>
    <property type="match status" value="1"/>
</dbReference>
<dbReference type="GO" id="GO:0044205">
    <property type="term" value="P:'de novo' UMP biosynthetic process"/>
    <property type="evidence" value="ECO:0007669"/>
    <property type="project" value="UniProtKB-UniPathway"/>
</dbReference>
<keyword evidence="12" id="KW-1185">Reference proteome</keyword>
<reference evidence="11 12" key="1">
    <citation type="journal article" date="2018" name="BMC Genomics">
        <title>Genomic comparison of Trypanosoma conorhini and Trypanosoma rangeli to Trypanosoma cruzi strains of high and low virulence.</title>
        <authorList>
            <person name="Bradwell K.R."/>
            <person name="Koparde V.N."/>
            <person name="Matveyev A.V."/>
            <person name="Serrano M.G."/>
            <person name="Alves J.M."/>
            <person name="Parikh H."/>
            <person name="Huang B."/>
            <person name="Lee V."/>
            <person name="Espinosa-Alvarez O."/>
            <person name="Ortiz P.A."/>
            <person name="Costa-Martins A.G."/>
            <person name="Teixeira M.M."/>
            <person name="Buck G.A."/>
        </authorList>
    </citation>
    <scope>NUCLEOTIDE SEQUENCE [LARGE SCALE GENOMIC DNA]</scope>
    <source>
        <strain evidence="11 12">025E</strain>
    </source>
</reference>
<comment type="catalytic activity">
    <reaction evidence="7">
        <text>carbamoyl phosphate + L-aspartate = N-carbamoyl-L-aspartate + phosphate + H(+)</text>
        <dbReference type="Rhea" id="RHEA:20013"/>
        <dbReference type="ChEBI" id="CHEBI:15378"/>
        <dbReference type="ChEBI" id="CHEBI:29991"/>
        <dbReference type="ChEBI" id="CHEBI:32814"/>
        <dbReference type="ChEBI" id="CHEBI:43474"/>
        <dbReference type="ChEBI" id="CHEBI:58228"/>
        <dbReference type="EC" id="2.1.3.2"/>
    </reaction>
</comment>
<keyword evidence="4 8" id="KW-0808">Transferase</keyword>
<accession>A0A3R7PG46</accession>
<gene>
    <name evidence="11" type="ORF">Tco025E_04233</name>
</gene>
<dbReference type="GO" id="GO:0006207">
    <property type="term" value="P:'de novo' pyrimidine nucleobase biosynthetic process"/>
    <property type="evidence" value="ECO:0007669"/>
    <property type="project" value="InterPro"/>
</dbReference>
<keyword evidence="5" id="KW-0665">Pyrimidine biosynthesis</keyword>
<dbReference type="InterPro" id="IPR002082">
    <property type="entry name" value="Asp_carbamoyltransf"/>
</dbReference>
<organism evidence="11 12">
    <name type="scientific">Trypanosoma conorhini</name>
    <dbReference type="NCBI Taxonomy" id="83891"/>
    <lineage>
        <taxon>Eukaryota</taxon>
        <taxon>Discoba</taxon>
        <taxon>Euglenozoa</taxon>
        <taxon>Kinetoplastea</taxon>
        <taxon>Metakinetoplastina</taxon>
        <taxon>Trypanosomatida</taxon>
        <taxon>Trypanosomatidae</taxon>
        <taxon>Trypanosoma</taxon>
    </lineage>
</organism>
<dbReference type="InterPro" id="IPR036901">
    <property type="entry name" value="Asp/Orn_carbamoylTrfase_sf"/>
</dbReference>
<dbReference type="PRINTS" id="PR00101">
    <property type="entry name" value="ATCASE"/>
</dbReference>
<comment type="caution">
    <text evidence="11">The sequence shown here is derived from an EMBL/GenBank/DDBJ whole genome shotgun (WGS) entry which is preliminary data.</text>
</comment>
<dbReference type="UniPathway" id="UPA00070">
    <property type="reaction ID" value="UER00116"/>
</dbReference>
<dbReference type="GO" id="GO:0016597">
    <property type="term" value="F:amino acid binding"/>
    <property type="evidence" value="ECO:0007669"/>
    <property type="project" value="InterPro"/>
</dbReference>
<feature type="domain" description="Aspartate/ornithine carbamoyltransferase Asp/Orn-binding" evidence="9">
    <location>
        <begin position="247"/>
        <end position="411"/>
    </location>
</feature>
<dbReference type="PRINTS" id="PR00100">
    <property type="entry name" value="AOTCASE"/>
</dbReference>
<evidence type="ECO:0000256" key="1">
    <source>
        <dbReference type="ARBA" id="ARBA00004852"/>
    </source>
</evidence>
<dbReference type="EC" id="2.1.3.2" evidence="3"/>
<dbReference type="NCBIfam" id="NF002032">
    <property type="entry name" value="PRK00856.1"/>
    <property type="match status" value="1"/>
</dbReference>
<dbReference type="InterPro" id="IPR006132">
    <property type="entry name" value="Asp/Orn_carbamoyltranf_P-bd"/>
</dbReference>
<evidence type="ECO:0000259" key="10">
    <source>
        <dbReference type="Pfam" id="PF02729"/>
    </source>
</evidence>
<dbReference type="OrthoDB" id="1924069at2759"/>
<dbReference type="NCBIfam" id="TIGR00670">
    <property type="entry name" value="asp_carb_tr"/>
    <property type="match status" value="1"/>
</dbReference>
<dbReference type="Gene3D" id="3.40.50.1370">
    <property type="entry name" value="Aspartate/ornithine carbamoyltransferase"/>
    <property type="match status" value="2"/>
</dbReference>
<evidence type="ECO:0000256" key="6">
    <source>
        <dbReference type="ARBA" id="ARBA00043884"/>
    </source>
</evidence>
<dbReference type="Pfam" id="PF00185">
    <property type="entry name" value="OTCace"/>
    <property type="match status" value="1"/>
</dbReference>
<dbReference type="InterPro" id="IPR006130">
    <property type="entry name" value="Asp/Orn_carbamoylTrfase"/>
</dbReference>
<evidence type="ECO:0000256" key="3">
    <source>
        <dbReference type="ARBA" id="ARBA00013008"/>
    </source>
</evidence>
<comment type="function">
    <text evidence="6">Catalyzes the condensation of carbamoyl phosphate and aspartate to form carbamoyl aspartate and inorganic phosphate, the committed step in the de novo pyrimidine nucleotide biosynthesis pathway.</text>
</comment>
<dbReference type="GO" id="GO:0006520">
    <property type="term" value="P:amino acid metabolic process"/>
    <property type="evidence" value="ECO:0007669"/>
    <property type="project" value="InterPro"/>
</dbReference>
<protein>
    <recommendedName>
        <fullName evidence="3">aspartate carbamoyltransferase</fullName>
        <ecNumber evidence="3">2.1.3.2</ecNumber>
    </recommendedName>
</protein>
<evidence type="ECO:0000313" key="12">
    <source>
        <dbReference type="Proteomes" id="UP000284403"/>
    </source>
</evidence>
<dbReference type="InterPro" id="IPR006131">
    <property type="entry name" value="Asp_carbamoyltransf_Asp/Orn-bd"/>
</dbReference>
<dbReference type="GeneID" id="40317844"/>
<dbReference type="SUPFAM" id="SSF53671">
    <property type="entry name" value="Aspartate/ornithine carbamoyltransferase"/>
    <property type="match status" value="1"/>
</dbReference>
<dbReference type="AlphaFoldDB" id="A0A3R7PG46"/>